<dbReference type="Pfam" id="PF13193">
    <property type="entry name" value="AMP-binding_C"/>
    <property type="match status" value="1"/>
</dbReference>
<organism evidence="3 4">
    <name type="scientific">Achromobacter spanius</name>
    <dbReference type="NCBI Taxonomy" id="217203"/>
    <lineage>
        <taxon>Bacteria</taxon>
        <taxon>Pseudomonadati</taxon>
        <taxon>Pseudomonadota</taxon>
        <taxon>Betaproteobacteria</taxon>
        <taxon>Burkholderiales</taxon>
        <taxon>Alcaligenaceae</taxon>
        <taxon>Achromobacter</taxon>
    </lineage>
</organism>
<proteinExistence type="predicted"/>
<accession>A0A2S0IBB4</accession>
<dbReference type="Pfam" id="PF00501">
    <property type="entry name" value="AMP-binding"/>
    <property type="match status" value="1"/>
</dbReference>
<keyword evidence="4" id="KW-1185">Reference proteome</keyword>
<evidence type="ECO:0000259" key="2">
    <source>
        <dbReference type="Pfam" id="PF13193"/>
    </source>
</evidence>
<dbReference type="RefSeq" id="WP_105240036.1">
    <property type="nucleotide sequence ID" value="NZ_CP023270.1"/>
</dbReference>
<dbReference type="InterPro" id="IPR045851">
    <property type="entry name" value="AMP-bd_C_sf"/>
</dbReference>
<dbReference type="InterPro" id="IPR000873">
    <property type="entry name" value="AMP-dep_synth/lig_dom"/>
</dbReference>
<dbReference type="InterPro" id="IPR025110">
    <property type="entry name" value="AMP-bd_C"/>
</dbReference>
<dbReference type="Gene3D" id="3.30.300.30">
    <property type="match status" value="1"/>
</dbReference>
<dbReference type="PROSITE" id="PS00455">
    <property type="entry name" value="AMP_BINDING"/>
    <property type="match status" value="1"/>
</dbReference>
<protein>
    <submittedName>
        <fullName evidence="3">Acetyl-CoA synthetase</fullName>
    </submittedName>
</protein>
<dbReference type="PANTHER" id="PTHR43767">
    <property type="entry name" value="LONG-CHAIN-FATTY-ACID--COA LIGASE"/>
    <property type="match status" value="1"/>
</dbReference>
<dbReference type="InterPro" id="IPR050237">
    <property type="entry name" value="ATP-dep_AMP-bd_enzyme"/>
</dbReference>
<feature type="domain" description="AMP-dependent synthetase/ligase" evidence="1">
    <location>
        <begin position="21"/>
        <end position="365"/>
    </location>
</feature>
<name>A0A2S0IBB4_9BURK</name>
<gene>
    <name evidence="3" type="ORF">CLM73_20650</name>
</gene>
<dbReference type="GO" id="GO:0016877">
    <property type="term" value="F:ligase activity, forming carbon-sulfur bonds"/>
    <property type="evidence" value="ECO:0007669"/>
    <property type="project" value="UniProtKB-ARBA"/>
</dbReference>
<feature type="domain" description="AMP-binding enzyme C-terminal" evidence="2">
    <location>
        <begin position="415"/>
        <end position="490"/>
    </location>
</feature>
<dbReference type="InterPro" id="IPR042099">
    <property type="entry name" value="ANL_N_sf"/>
</dbReference>
<dbReference type="EMBL" id="CP023270">
    <property type="protein sequence ID" value="AVJ29323.1"/>
    <property type="molecule type" value="Genomic_DNA"/>
</dbReference>
<dbReference type="Gene3D" id="3.40.50.12780">
    <property type="entry name" value="N-terminal domain of ligase-like"/>
    <property type="match status" value="1"/>
</dbReference>
<dbReference type="Proteomes" id="UP000239477">
    <property type="component" value="Chromosome"/>
</dbReference>
<dbReference type="OrthoDB" id="9766486at2"/>
<evidence type="ECO:0000313" key="4">
    <source>
        <dbReference type="Proteomes" id="UP000239477"/>
    </source>
</evidence>
<sequence length="518" mass="55786">MSTDHGFHAYNLGGLTPPGANPDDVAVIALDDEQNETLLTVGQLDDLCNAVARGLLRRGLQRGDRVAVLAANSAQFLAVLLGAQRAGLVVVPVNYKFPRALSDFVIQDSGARLVFCDAARRAQTPSDLPVVEFGAPGETGLDALLDPGPFEAVTPAPDEAAFFLYTSGSTGKPKGVVLSHRSHLWVVRTRLAGQSLAGQRYLIAAPMYHMNALALSQLALAGQATIVLLPQFKPRPYIEAVARYRPTWLTSVPPMMAMVLREEDLLARADLSSVEVVRMGSAPVSEALQAAIRRALPQARVINSYGTTEAGPVTFGPHPAGLPQPDMSIGHAHPQVQVRLVDAAGNESDQGVLHVKSPGIMLGYHNRPDIRAAITADGYYVTGDVLRRDAQGFYYFVGRDDDMFVSGGENIFPGEVEKVLETLRGVQQACVVPVPDDIKGHKPVAFVVSAAPGVLTEDAVKQHVLTHAPAYQHPRRVWFLDALPLASTNKVDRNLLKQRARDALAQPERHPNNNGILQ</sequence>
<evidence type="ECO:0000313" key="3">
    <source>
        <dbReference type="EMBL" id="AVJ29323.1"/>
    </source>
</evidence>
<dbReference type="InterPro" id="IPR020845">
    <property type="entry name" value="AMP-binding_CS"/>
</dbReference>
<dbReference type="SUPFAM" id="SSF56801">
    <property type="entry name" value="Acetyl-CoA synthetase-like"/>
    <property type="match status" value="1"/>
</dbReference>
<reference evidence="3 4" key="1">
    <citation type="submission" date="2017-09" db="EMBL/GenBank/DDBJ databases">
        <title>Genomic, metabolic, and phenotypic characteristics of bacterial isolates from the natural microbiome of the model nematode Caenorhabditis elegans.</title>
        <authorList>
            <person name="Zimmermann J."/>
            <person name="Obeng N."/>
            <person name="Yang W."/>
            <person name="Obeng O."/>
            <person name="Kissoyan K."/>
            <person name="Pees B."/>
            <person name="Dirksen P."/>
            <person name="Hoppner M."/>
            <person name="Franke A."/>
            <person name="Rosenstiel P."/>
            <person name="Leippe M."/>
            <person name="Dierking K."/>
            <person name="Kaleta C."/>
            <person name="Schulenburg H."/>
        </authorList>
    </citation>
    <scope>NUCLEOTIDE SEQUENCE [LARGE SCALE GENOMIC DNA]</scope>
    <source>
        <strain evidence="3 4">MYb73</strain>
    </source>
</reference>
<dbReference type="PANTHER" id="PTHR43767:SF10">
    <property type="entry name" value="SURFACTIN SYNTHASE SUBUNIT 1"/>
    <property type="match status" value="1"/>
</dbReference>
<evidence type="ECO:0000259" key="1">
    <source>
        <dbReference type="Pfam" id="PF00501"/>
    </source>
</evidence>
<dbReference type="AlphaFoldDB" id="A0A2S0IBB4"/>